<dbReference type="GO" id="GO:0070492">
    <property type="term" value="F:oligosaccharide binding"/>
    <property type="evidence" value="ECO:0007669"/>
    <property type="project" value="TreeGrafter"/>
</dbReference>
<dbReference type="SMART" id="SM00636">
    <property type="entry name" value="Glyco_18"/>
    <property type="match status" value="1"/>
</dbReference>
<dbReference type="PANTHER" id="PTHR46066">
    <property type="entry name" value="CHITINASE DOMAIN-CONTAINING PROTEIN 1 FAMILY MEMBER"/>
    <property type="match status" value="1"/>
</dbReference>
<dbReference type="SUPFAM" id="SSF54106">
    <property type="entry name" value="LysM domain"/>
    <property type="match status" value="2"/>
</dbReference>
<dbReference type="GO" id="GO:0012505">
    <property type="term" value="C:endomembrane system"/>
    <property type="evidence" value="ECO:0007669"/>
    <property type="project" value="TreeGrafter"/>
</dbReference>
<dbReference type="PROSITE" id="PS51910">
    <property type="entry name" value="GH18_2"/>
    <property type="match status" value="1"/>
</dbReference>
<reference evidence="5" key="1">
    <citation type="submission" date="2010-07" db="EMBL/GenBank/DDBJ databases">
        <title>Complete sequence of Clostridium saccharolyticum WM1.</title>
        <authorList>
            <consortium name="US DOE Joint Genome Institute"/>
            <person name="Lucas S."/>
            <person name="Copeland A."/>
            <person name="Lapidus A."/>
            <person name="Cheng J.-F."/>
            <person name="Bruce D."/>
            <person name="Goodwin L."/>
            <person name="Pitluck S."/>
            <person name="Chertkov O."/>
            <person name="Detter J.C."/>
            <person name="Han C."/>
            <person name="Tapia R."/>
            <person name="Land M."/>
            <person name="Hauser L."/>
            <person name="Chang Y.-J."/>
            <person name="Jeffries C."/>
            <person name="Kyrpides N."/>
            <person name="Ivanova N."/>
            <person name="Mikhailova N."/>
            <person name="Mouttaki H."/>
            <person name="Lin L."/>
            <person name="Zhou J."/>
            <person name="Hemme C.L."/>
            <person name="Woyke T."/>
        </authorList>
    </citation>
    <scope>NUCLEOTIDE SEQUENCE [LARGE SCALE GENOMIC DNA]</scope>
    <source>
        <strain evidence="5">WM1</strain>
    </source>
</reference>
<dbReference type="CDD" id="cd00118">
    <property type="entry name" value="LysM"/>
    <property type="match status" value="2"/>
</dbReference>
<dbReference type="Gene3D" id="3.10.50.10">
    <property type="match status" value="1"/>
</dbReference>
<dbReference type="KEGG" id="csh:Closa_1426"/>
<dbReference type="InterPro" id="IPR017853">
    <property type="entry name" value="GH"/>
</dbReference>
<sequence length="428" mass="48068">MIIHVVTPGETLQSIANQYGISPSLIISENELPNPENLVVGQSLAIRIPELIHIVKEGETLNSIAANYGVTVTQLWQNNPTTAILRYLIPGEVIIIRFQGEKKIDDVIMNGYAYTFIDRTVLRKTLPFLTNLLIFNYGFTPEGILIPTEDEELIQIANEYGVSPIMVLAPMNEAGVFNSQLASEMFENEAGENELIENLVAALRAKGYRGVDIDFEFILPEDKEAFLSFIKKVHTRLSQEGFLTTVALAPKTSGTMTGLLYEAHNYATLGAVADEVLLMTYEWGYTFGPPMATAPINNVRRVLKYGISVIDPDKILLGIPNYAYDWPLPFVRGTTEAESISNQQAIERAALFNVSILFDELAQSPYYYYTDYNDIEHVVWFDDVRSMNQKLRLIPQYGLIGGGVWQIMKFFPGLWNVVGSIFRVKKTE</sequence>
<dbReference type="InterPro" id="IPR011583">
    <property type="entry name" value="Chitinase_II/V-like_cat"/>
</dbReference>
<dbReference type="GO" id="GO:0016798">
    <property type="term" value="F:hydrolase activity, acting on glycosyl bonds"/>
    <property type="evidence" value="ECO:0007669"/>
    <property type="project" value="UniProtKB-KW"/>
</dbReference>
<accession>D9R952</accession>
<dbReference type="PROSITE" id="PS51782">
    <property type="entry name" value="LYSM"/>
    <property type="match status" value="2"/>
</dbReference>
<dbReference type="InterPro" id="IPR018392">
    <property type="entry name" value="LysM"/>
</dbReference>
<evidence type="ECO:0000313" key="6">
    <source>
        <dbReference type="Proteomes" id="UP000001662"/>
    </source>
</evidence>
<evidence type="ECO:0000256" key="1">
    <source>
        <dbReference type="ARBA" id="ARBA00022801"/>
    </source>
</evidence>
<protein>
    <submittedName>
        <fullName evidence="5">Glycoside hydrolase family 18</fullName>
    </submittedName>
</protein>
<dbReference type="Pfam" id="PF01476">
    <property type="entry name" value="LysM"/>
    <property type="match status" value="2"/>
</dbReference>
<evidence type="ECO:0000313" key="5">
    <source>
        <dbReference type="EMBL" id="ADL04027.1"/>
    </source>
</evidence>
<evidence type="ECO:0000256" key="2">
    <source>
        <dbReference type="ARBA" id="ARBA00023295"/>
    </source>
</evidence>
<gene>
    <name evidence="5" type="ordered locus">Closa_1426</name>
</gene>
<dbReference type="EMBL" id="CP002109">
    <property type="protein sequence ID" value="ADL04027.1"/>
    <property type="molecule type" value="Genomic_DNA"/>
</dbReference>
<dbReference type="GO" id="GO:0005975">
    <property type="term" value="P:carbohydrate metabolic process"/>
    <property type="evidence" value="ECO:0007669"/>
    <property type="project" value="InterPro"/>
</dbReference>
<dbReference type="CAZy" id="CBM50">
    <property type="family name" value="Carbohydrate-Binding Module Family 50"/>
</dbReference>
<dbReference type="HOGENOM" id="CLU_037415_4_1_9"/>
<dbReference type="InterPro" id="IPR036779">
    <property type="entry name" value="LysM_dom_sf"/>
</dbReference>
<keyword evidence="6" id="KW-1185">Reference proteome</keyword>
<feature type="domain" description="LysM" evidence="3">
    <location>
        <begin position="2"/>
        <end position="46"/>
    </location>
</feature>
<dbReference type="Gene3D" id="3.20.20.80">
    <property type="entry name" value="Glycosidases"/>
    <property type="match status" value="1"/>
</dbReference>
<dbReference type="SMART" id="SM00257">
    <property type="entry name" value="LysM"/>
    <property type="match status" value="2"/>
</dbReference>
<dbReference type="SUPFAM" id="SSF51445">
    <property type="entry name" value="(Trans)glycosidases"/>
    <property type="match status" value="1"/>
</dbReference>
<dbReference type="CAZy" id="GH18">
    <property type="family name" value="Glycoside Hydrolase Family 18"/>
</dbReference>
<dbReference type="AlphaFoldDB" id="D9R952"/>
<dbReference type="STRING" id="610130.Closa_1426"/>
<keyword evidence="2" id="KW-0326">Glycosidase</keyword>
<dbReference type="Pfam" id="PF00704">
    <property type="entry name" value="Glyco_hydro_18"/>
    <property type="match status" value="1"/>
</dbReference>
<dbReference type="CDD" id="cd02874">
    <property type="entry name" value="GH18_CFLE_spore_hydrolase"/>
    <property type="match status" value="1"/>
</dbReference>
<evidence type="ECO:0000259" key="4">
    <source>
        <dbReference type="PROSITE" id="PS51910"/>
    </source>
</evidence>
<feature type="domain" description="GH18" evidence="4">
    <location>
        <begin position="107"/>
        <end position="425"/>
    </location>
</feature>
<evidence type="ECO:0000259" key="3">
    <source>
        <dbReference type="PROSITE" id="PS51782"/>
    </source>
</evidence>
<dbReference type="PANTHER" id="PTHR46066:SF2">
    <property type="entry name" value="CHITINASE DOMAIN-CONTAINING PROTEIN 1"/>
    <property type="match status" value="1"/>
</dbReference>
<feature type="domain" description="LysM" evidence="3">
    <location>
        <begin position="51"/>
        <end position="96"/>
    </location>
</feature>
<keyword evidence="1 5" id="KW-0378">Hydrolase</keyword>
<dbReference type="InterPro" id="IPR001223">
    <property type="entry name" value="Glyco_hydro18_cat"/>
</dbReference>
<dbReference type="eggNOG" id="COG1388">
    <property type="taxonomic scope" value="Bacteria"/>
</dbReference>
<proteinExistence type="predicted"/>
<dbReference type="GO" id="GO:0008061">
    <property type="term" value="F:chitin binding"/>
    <property type="evidence" value="ECO:0007669"/>
    <property type="project" value="InterPro"/>
</dbReference>
<name>D9R952_LACSW</name>
<dbReference type="Gene3D" id="3.10.350.10">
    <property type="entry name" value="LysM domain"/>
    <property type="match status" value="2"/>
</dbReference>
<dbReference type="InterPro" id="IPR029070">
    <property type="entry name" value="Chitinase_insertion_sf"/>
</dbReference>
<dbReference type="eggNOG" id="COG3858">
    <property type="taxonomic scope" value="Bacteria"/>
</dbReference>
<dbReference type="InterPro" id="IPR041704">
    <property type="entry name" value="CFLE_GH18"/>
</dbReference>
<dbReference type="Proteomes" id="UP000001662">
    <property type="component" value="Chromosome"/>
</dbReference>
<dbReference type="PaxDb" id="610130-Closa_1426"/>
<organism evidence="5 6">
    <name type="scientific">Lacrimispora saccharolytica (strain ATCC 35040 / DSM 2544 / NRCC 2533 / WM1)</name>
    <name type="common">Clostridium saccharolyticum</name>
    <dbReference type="NCBI Taxonomy" id="610130"/>
    <lineage>
        <taxon>Bacteria</taxon>
        <taxon>Bacillati</taxon>
        <taxon>Bacillota</taxon>
        <taxon>Clostridia</taxon>
        <taxon>Lachnospirales</taxon>
        <taxon>Lachnospiraceae</taxon>
        <taxon>Lacrimispora</taxon>
    </lineage>
</organism>